<dbReference type="KEGG" id="vg:29125291"/>
<evidence type="ECO:0000313" key="2">
    <source>
        <dbReference type="Proteomes" id="UP000203261"/>
    </source>
</evidence>
<dbReference type="Proteomes" id="UP000203261">
    <property type="component" value="Segment"/>
</dbReference>
<dbReference type="EMBL" id="KT624200">
    <property type="protein sequence ID" value="AMM44922.1"/>
    <property type="molecule type" value="Genomic_DNA"/>
</dbReference>
<organism evidence="1 2">
    <name type="scientific">Bacillus phage SP-15</name>
    <dbReference type="NCBI Taxonomy" id="1792032"/>
    <lineage>
        <taxon>Viruses</taxon>
        <taxon>Duplodnaviria</taxon>
        <taxon>Heunggongvirae</taxon>
        <taxon>Uroviricota</taxon>
        <taxon>Caudoviricetes</taxon>
        <taxon>Thornevirus</taxon>
        <taxon>Thornevirus SP15</taxon>
    </lineage>
</organism>
<keyword evidence="2" id="KW-1185">Reference proteome</keyword>
<reference evidence="1 2" key="1">
    <citation type="submission" date="2015-08" db="EMBL/GenBank/DDBJ databases">
        <authorList>
            <person name="Babu N.S."/>
            <person name="Beckwith C.J."/>
            <person name="Beseler K.G."/>
            <person name="Brison A."/>
            <person name="Carone J.V."/>
            <person name="Caskin T.P."/>
            <person name="Diamond M."/>
            <person name="Durham M.E."/>
            <person name="Foxe J.M."/>
            <person name="Go M."/>
            <person name="Henderson B.A."/>
            <person name="Jones I.B."/>
            <person name="McGettigan J.A."/>
            <person name="Micheletti S.J."/>
            <person name="Nasrallah M.E."/>
            <person name="Ortiz D."/>
            <person name="Piller C.R."/>
            <person name="Privatt S.R."/>
            <person name="Schneider S.L."/>
            <person name="Sharp S."/>
            <person name="Smith T.C."/>
            <person name="Stanton J.D."/>
            <person name="Ullery H.E."/>
            <person name="Wilson R.J."/>
            <person name="Serrano M.G."/>
            <person name="Buck G."/>
            <person name="Lee V."/>
            <person name="Wang Y."/>
            <person name="Carvalho R."/>
            <person name="Voegtly L."/>
            <person name="Shi R."/>
            <person name="Duckworth R."/>
            <person name="Johnson A."/>
            <person name="Loviza R."/>
            <person name="Walstead R."/>
            <person name="Shah Z."/>
            <person name="Kiflezghi M."/>
            <person name="Wade K."/>
            <person name="Ball S.L."/>
            <person name="Bradley K.W."/>
            <person name="Asai D.J."/>
            <person name="Bowman C.A."/>
            <person name="Russell D.A."/>
            <person name="Pope W.H."/>
            <person name="Jacobs-Sera D."/>
            <person name="Hendrix R.W."/>
            <person name="Hatfull G.F."/>
        </authorList>
    </citation>
    <scope>NUCLEOTIDE SEQUENCE [LARGE SCALE GENOMIC DNA]</scope>
</reference>
<protein>
    <submittedName>
        <fullName evidence="1">Uncharacterized protein</fullName>
    </submittedName>
</protein>
<accession>A0A127AWG1</accession>
<name>A0A127AWG1_9CAUD</name>
<dbReference type="RefSeq" id="YP_009302511.1">
    <property type="nucleotide sequence ID" value="NC_031245.1"/>
</dbReference>
<gene>
    <name evidence="1" type="ORF">SP15_124</name>
</gene>
<evidence type="ECO:0000313" key="1">
    <source>
        <dbReference type="EMBL" id="AMM44922.1"/>
    </source>
</evidence>
<proteinExistence type="predicted"/>
<dbReference type="GeneID" id="29125291"/>
<sequence length="74" mass="8646">MKRVIISLEQDNEQGEVLESKYQLVLESPERDPVTSPWTNEAITEEKARSVAKLLGFSTFRIYEEKLQVKEYQV</sequence>